<evidence type="ECO:0000256" key="1">
    <source>
        <dbReference type="ARBA" id="ARBA00023125"/>
    </source>
</evidence>
<evidence type="ECO:0000313" key="4">
    <source>
        <dbReference type="Proteomes" id="UP000658131"/>
    </source>
</evidence>
<proteinExistence type="predicted"/>
<dbReference type="Gene3D" id="1.10.260.40">
    <property type="entry name" value="lambda repressor-like DNA-binding domains"/>
    <property type="match status" value="1"/>
</dbReference>
<dbReference type="SMART" id="SM00530">
    <property type="entry name" value="HTH_XRE"/>
    <property type="match status" value="1"/>
</dbReference>
<reference evidence="3 4" key="1">
    <citation type="submission" date="2020-08" db="EMBL/GenBank/DDBJ databases">
        <title>Genome public.</title>
        <authorList>
            <person name="Liu C."/>
            <person name="Sun Q."/>
        </authorList>
    </citation>
    <scope>NUCLEOTIDE SEQUENCE [LARGE SCALE GENOMIC DNA]</scope>
    <source>
        <strain evidence="3 4">BX1</strain>
    </source>
</reference>
<dbReference type="InterPro" id="IPR010982">
    <property type="entry name" value="Lambda_DNA-bd_dom_sf"/>
</dbReference>
<dbReference type="SUPFAM" id="SSF47413">
    <property type="entry name" value="lambda repressor-like DNA-binding domains"/>
    <property type="match status" value="1"/>
</dbReference>
<dbReference type="RefSeq" id="WP_369073928.1">
    <property type="nucleotide sequence ID" value="NZ_JACRTB010000005.1"/>
</dbReference>
<keyword evidence="4" id="KW-1185">Reference proteome</keyword>
<gene>
    <name evidence="3" type="ORF">H8717_03725</name>
</gene>
<comment type="caution">
    <text evidence="3">The sequence shown here is derived from an EMBL/GenBank/DDBJ whole genome shotgun (WGS) entry which is preliminary data.</text>
</comment>
<accession>A0ABR7NGJ2</accession>
<dbReference type="Proteomes" id="UP000658131">
    <property type="component" value="Unassembled WGS sequence"/>
</dbReference>
<organism evidence="3 4">
    <name type="scientific">Yanshouia hominis</name>
    <dbReference type="NCBI Taxonomy" id="2763673"/>
    <lineage>
        <taxon>Bacteria</taxon>
        <taxon>Bacillati</taxon>
        <taxon>Bacillota</taxon>
        <taxon>Clostridia</taxon>
        <taxon>Eubacteriales</taxon>
        <taxon>Oscillospiraceae</taxon>
        <taxon>Yanshouia</taxon>
    </lineage>
</organism>
<dbReference type="Pfam" id="PF01381">
    <property type="entry name" value="HTH_3"/>
    <property type="match status" value="1"/>
</dbReference>
<protein>
    <submittedName>
        <fullName evidence="3">Helix-turn-helix transcriptional regulator</fullName>
    </submittedName>
</protein>
<dbReference type="CDD" id="cd00093">
    <property type="entry name" value="HTH_XRE"/>
    <property type="match status" value="1"/>
</dbReference>
<dbReference type="PANTHER" id="PTHR46558">
    <property type="entry name" value="TRACRIPTIONAL REGULATORY PROTEIN-RELATED-RELATED"/>
    <property type="match status" value="1"/>
</dbReference>
<dbReference type="EMBL" id="JACRTB010000005">
    <property type="protein sequence ID" value="MBC8575524.1"/>
    <property type="molecule type" value="Genomic_DNA"/>
</dbReference>
<evidence type="ECO:0000313" key="3">
    <source>
        <dbReference type="EMBL" id="MBC8575524.1"/>
    </source>
</evidence>
<feature type="domain" description="HTH cro/C1-type" evidence="2">
    <location>
        <begin position="8"/>
        <end position="62"/>
    </location>
</feature>
<dbReference type="PROSITE" id="PS50943">
    <property type="entry name" value="HTH_CROC1"/>
    <property type="match status" value="1"/>
</dbReference>
<evidence type="ECO:0000259" key="2">
    <source>
        <dbReference type="PROSITE" id="PS50943"/>
    </source>
</evidence>
<sequence>MSVFSERLRAKRKQAKLTQEQVAERLGITRAAYTMYETDKTQPTLETAAKIAEILETSLDYLTGRYN</sequence>
<keyword evidence="1" id="KW-0238">DNA-binding</keyword>
<dbReference type="InterPro" id="IPR001387">
    <property type="entry name" value="Cro/C1-type_HTH"/>
</dbReference>
<dbReference type="PANTHER" id="PTHR46558:SF14">
    <property type="entry name" value="HTH-TYPE TRANSCRIPTIONAL REGULATOR ANSR"/>
    <property type="match status" value="1"/>
</dbReference>
<name>A0ABR7NGJ2_9FIRM</name>